<gene>
    <name evidence="3" type="ORF">JR050_12895</name>
</gene>
<dbReference type="PANTHER" id="PTHR45266:SF3">
    <property type="entry name" value="OXALOACETATE DECARBOXYLASE ALPHA CHAIN"/>
    <property type="match status" value="1"/>
</dbReference>
<comment type="caution">
    <text evidence="3">The sequence shown here is derived from an EMBL/GenBank/DDBJ whole genome shotgun (WGS) entry which is preliminary data.</text>
</comment>
<evidence type="ECO:0000313" key="4">
    <source>
        <dbReference type="Proteomes" id="UP001518925"/>
    </source>
</evidence>
<dbReference type="CDD" id="cd06850">
    <property type="entry name" value="biotinyl_domain"/>
    <property type="match status" value="1"/>
</dbReference>
<evidence type="ECO:0000259" key="2">
    <source>
        <dbReference type="PROSITE" id="PS50968"/>
    </source>
</evidence>
<dbReference type="Pfam" id="PF00364">
    <property type="entry name" value="Biotin_lipoyl"/>
    <property type="match status" value="1"/>
</dbReference>
<sequence length="70" mass="7470">MKEITSSMAGTVFNVITEVGQSVTAGQTLLVLESMKMEIPVESTEAGEVVEIKVNIGDFVNEGDILVVLK</sequence>
<evidence type="ECO:0000256" key="1">
    <source>
        <dbReference type="ARBA" id="ARBA00023267"/>
    </source>
</evidence>
<protein>
    <submittedName>
        <fullName evidence="3">Acetyl-CoA carboxylase biotin carboxyl carrier protein subunit</fullName>
    </submittedName>
</protein>
<dbReference type="InterPro" id="IPR011053">
    <property type="entry name" value="Single_hybrid_motif"/>
</dbReference>
<dbReference type="Proteomes" id="UP001518925">
    <property type="component" value="Unassembled WGS sequence"/>
</dbReference>
<dbReference type="EMBL" id="JAFELM010000031">
    <property type="protein sequence ID" value="MBM6618560.1"/>
    <property type="molecule type" value="Genomic_DNA"/>
</dbReference>
<proteinExistence type="predicted"/>
<dbReference type="PANTHER" id="PTHR45266">
    <property type="entry name" value="OXALOACETATE DECARBOXYLASE ALPHA CHAIN"/>
    <property type="match status" value="1"/>
</dbReference>
<dbReference type="InterPro" id="IPR050709">
    <property type="entry name" value="Biotin_Carboxyl_Carrier/Decarb"/>
</dbReference>
<organism evidence="3 4">
    <name type="scientific">Bacillus suaedaesalsae</name>
    <dbReference type="NCBI Taxonomy" id="2810349"/>
    <lineage>
        <taxon>Bacteria</taxon>
        <taxon>Bacillati</taxon>
        <taxon>Bacillota</taxon>
        <taxon>Bacilli</taxon>
        <taxon>Bacillales</taxon>
        <taxon>Bacillaceae</taxon>
        <taxon>Bacillus</taxon>
    </lineage>
</organism>
<dbReference type="PROSITE" id="PS50968">
    <property type="entry name" value="BIOTINYL_LIPOYL"/>
    <property type="match status" value="1"/>
</dbReference>
<feature type="domain" description="Lipoyl-binding" evidence="2">
    <location>
        <begin position="1"/>
        <end position="70"/>
    </location>
</feature>
<keyword evidence="4" id="KW-1185">Reference proteome</keyword>
<reference evidence="3 4" key="1">
    <citation type="submission" date="2021-02" db="EMBL/GenBank/DDBJ databases">
        <title>Bacillus sp. RD4P76, an endophyte from a halophyte.</title>
        <authorList>
            <person name="Sun J.-Q."/>
        </authorList>
    </citation>
    <scope>NUCLEOTIDE SEQUENCE [LARGE SCALE GENOMIC DNA]</scope>
    <source>
        <strain evidence="3 4">RD4P76</strain>
    </source>
</reference>
<keyword evidence="1" id="KW-0092">Biotin</keyword>
<dbReference type="SUPFAM" id="SSF51230">
    <property type="entry name" value="Single hybrid motif"/>
    <property type="match status" value="1"/>
</dbReference>
<dbReference type="RefSeq" id="WP_204203892.1">
    <property type="nucleotide sequence ID" value="NZ_JAFELM010000031.1"/>
</dbReference>
<evidence type="ECO:0000313" key="3">
    <source>
        <dbReference type="EMBL" id="MBM6618560.1"/>
    </source>
</evidence>
<name>A0ABS2DJ90_9BACI</name>
<dbReference type="Gene3D" id="2.40.50.100">
    <property type="match status" value="1"/>
</dbReference>
<accession>A0ABS2DJ90</accession>
<dbReference type="InterPro" id="IPR000089">
    <property type="entry name" value="Biotin_lipoyl"/>
</dbReference>